<dbReference type="PANTHER" id="PTHR48098:SF3">
    <property type="entry name" value="IRON(III) ENTEROBACTIN ESTERASE"/>
    <property type="match status" value="1"/>
</dbReference>
<keyword evidence="2" id="KW-1185">Reference proteome</keyword>
<evidence type="ECO:0000313" key="2">
    <source>
        <dbReference type="Proteomes" id="UP001259492"/>
    </source>
</evidence>
<name>A0ABU2YMY6_9FLAO</name>
<dbReference type="Pfam" id="PF00756">
    <property type="entry name" value="Esterase"/>
    <property type="match status" value="1"/>
</dbReference>
<dbReference type="Gene3D" id="3.40.50.1820">
    <property type="entry name" value="alpha/beta hydrolase"/>
    <property type="match status" value="1"/>
</dbReference>
<dbReference type="EMBL" id="JAVRIA010000004">
    <property type="protein sequence ID" value="MDT0558640.1"/>
    <property type="molecule type" value="Genomic_DNA"/>
</dbReference>
<reference evidence="1 2" key="1">
    <citation type="submission" date="2023-09" db="EMBL/GenBank/DDBJ databases">
        <authorList>
            <person name="Rey-Velasco X."/>
        </authorList>
    </citation>
    <scope>NUCLEOTIDE SEQUENCE [LARGE SCALE GENOMIC DNA]</scope>
    <source>
        <strain evidence="1 2">W332</strain>
    </source>
</reference>
<organism evidence="1 2">
    <name type="scientific">Microcosmobacter mediterraneus</name>
    <dbReference type="NCBI Taxonomy" id="3075607"/>
    <lineage>
        <taxon>Bacteria</taxon>
        <taxon>Pseudomonadati</taxon>
        <taxon>Bacteroidota</taxon>
        <taxon>Flavobacteriia</taxon>
        <taxon>Flavobacteriales</taxon>
        <taxon>Flavobacteriaceae</taxon>
        <taxon>Microcosmobacter</taxon>
    </lineage>
</organism>
<proteinExistence type="predicted"/>
<dbReference type="InterPro" id="IPR000801">
    <property type="entry name" value="Esterase-like"/>
</dbReference>
<gene>
    <name evidence="1" type="ORF">RM697_08280</name>
</gene>
<dbReference type="InterPro" id="IPR050583">
    <property type="entry name" value="Mycobacterial_A85_antigen"/>
</dbReference>
<dbReference type="SUPFAM" id="SSF53474">
    <property type="entry name" value="alpha/beta-Hydrolases"/>
    <property type="match status" value="1"/>
</dbReference>
<protein>
    <submittedName>
        <fullName evidence="1">Alpha/beta hydrolase-fold protein</fullName>
    </submittedName>
</protein>
<accession>A0ABU2YMY6</accession>
<dbReference type="Proteomes" id="UP001259492">
    <property type="component" value="Unassembled WGS sequence"/>
</dbReference>
<dbReference type="RefSeq" id="WP_311427409.1">
    <property type="nucleotide sequence ID" value="NZ_JAVRIA010000004.1"/>
</dbReference>
<comment type="caution">
    <text evidence="1">The sequence shown here is derived from an EMBL/GenBank/DDBJ whole genome shotgun (WGS) entry which is preliminary data.</text>
</comment>
<dbReference type="GO" id="GO:0016787">
    <property type="term" value="F:hydrolase activity"/>
    <property type="evidence" value="ECO:0007669"/>
    <property type="project" value="UniProtKB-KW"/>
</dbReference>
<dbReference type="InterPro" id="IPR029058">
    <property type="entry name" value="AB_hydrolase_fold"/>
</dbReference>
<keyword evidence="1" id="KW-0378">Hydrolase</keyword>
<evidence type="ECO:0000313" key="1">
    <source>
        <dbReference type="EMBL" id="MDT0558640.1"/>
    </source>
</evidence>
<dbReference type="PANTHER" id="PTHR48098">
    <property type="entry name" value="ENTEROCHELIN ESTERASE-RELATED"/>
    <property type="match status" value="1"/>
</dbReference>
<sequence>MRRLFILIIFILVTVTVFSQDSIYELGPYSQRQLGVPEGVVTKYEWESKIYKNTFREYYIYVPAQYDSTKPAALMVFQDGHAYLDEAGYFRVPIVYDNLIHQKKLPITICLFVNPGHSSKEYPLVRWKVSNRREEYDVLNDKYVTMLLDEIIPEVKKKYNISNDRKMHGIGGLSSGAICAFTAAWHRTDYFHKVLSHIGSYTDIRGGHNFPSMIRKNKKKDIRIFMQDGSDDLNNEFGDWWLGNLQMESAFKYKNYDFKFEKGTGSHNGKHGGAILPESLIWLWRDLNIE</sequence>